<evidence type="ECO:0000259" key="1">
    <source>
        <dbReference type="Pfam" id="PF22998"/>
    </source>
</evidence>
<dbReference type="VEuPathDB" id="FungiDB:TSTA_119360"/>
<organism evidence="2 3">
    <name type="scientific">Talaromyces stipitatus (strain ATCC 10500 / CBS 375.48 / QM 6759 / NRRL 1006)</name>
    <name type="common">Penicillium stipitatum</name>
    <dbReference type="NCBI Taxonomy" id="441959"/>
    <lineage>
        <taxon>Eukaryota</taxon>
        <taxon>Fungi</taxon>
        <taxon>Dikarya</taxon>
        <taxon>Ascomycota</taxon>
        <taxon>Pezizomycotina</taxon>
        <taxon>Eurotiomycetes</taxon>
        <taxon>Eurotiomycetidae</taxon>
        <taxon>Eurotiales</taxon>
        <taxon>Trichocomaceae</taxon>
        <taxon>Talaromyces</taxon>
        <taxon>Talaromyces sect. Talaromyces</taxon>
    </lineage>
</organism>
<dbReference type="eggNOG" id="ENOG502S41G">
    <property type="taxonomic scope" value="Eukaryota"/>
</dbReference>
<dbReference type="OMA" id="TCWILVD"/>
<dbReference type="InterPro" id="IPR053013">
    <property type="entry name" value="LAT"/>
</dbReference>
<dbReference type="STRING" id="441959.B8MBN9"/>
<dbReference type="GeneID" id="8104386"/>
<dbReference type="InterPro" id="IPR055100">
    <property type="entry name" value="GNAT_LYC1-like"/>
</dbReference>
<dbReference type="Proteomes" id="UP000001745">
    <property type="component" value="Unassembled WGS sequence"/>
</dbReference>
<dbReference type="PANTHER" id="PTHR34815:SF4">
    <property type="entry name" value="N-ACETYLTRANSFERASE DOMAIN-CONTAINING PROTEIN"/>
    <property type="match status" value="1"/>
</dbReference>
<accession>B8MBN9</accession>
<dbReference type="PANTHER" id="PTHR34815">
    <property type="entry name" value="LYSINE ACETYLTRANSFERASE"/>
    <property type="match status" value="1"/>
</dbReference>
<protein>
    <recommendedName>
        <fullName evidence="1">LYC1 C-terminal domain-containing protein</fullName>
    </recommendedName>
</protein>
<dbReference type="Gene3D" id="3.40.630.30">
    <property type="match status" value="1"/>
</dbReference>
<proteinExistence type="predicted"/>
<evidence type="ECO:0000313" key="2">
    <source>
        <dbReference type="EMBL" id="EED18172.1"/>
    </source>
</evidence>
<dbReference type="AlphaFoldDB" id="B8MBN9"/>
<dbReference type="OrthoDB" id="2020070at2759"/>
<dbReference type="FunCoup" id="B8MBN9">
    <property type="interactions" value="96"/>
</dbReference>
<dbReference type="EMBL" id="EQ962655">
    <property type="protein sequence ID" value="EED18172.1"/>
    <property type="molecule type" value="Genomic_DNA"/>
</dbReference>
<dbReference type="InParanoid" id="B8MBN9"/>
<evidence type="ECO:0000313" key="3">
    <source>
        <dbReference type="Proteomes" id="UP000001745"/>
    </source>
</evidence>
<sequence>MELSLEASLEPYICACFNDSIRLVRYLTRVSILAISILRIDTSTMGSVAPPKNEDLPQADSPYLELVPATPEEHLETLRLNSKAWKGQITLDQYIERETRLSKQNLTKDGSLTCWILVDRRQEPNSRLILSSCETYRKPAYLAYKGKVEDIICHGVGSVFARSEFRGRGYAGRMMEELAKKLDTWQSENQPRKQGIFSVLFSDIGKNYYSKYGWKPFPSSHISLPPLSDSQFQTSLETAKLPKAKMLAAEDVRESMCSEINEKKNRNFLKVVSEKSPSSAKISIAPDYDHMVWHWAREAFYEDVGVFEKADPPVRGAGVDHHHIYCSWVRSVGDSPTSHTLYILRLIYDEPSTPAEELATIEAIAAVLRQAQYAAYKLKMKSVDFWNPSPLVEKAAKLMDQNVQVVHREDSSISSLKWNGASQGLGDEVEWVWNEKYSWC</sequence>
<dbReference type="SUPFAM" id="SSF55729">
    <property type="entry name" value="Acyl-CoA N-acyltransferases (Nat)"/>
    <property type="match status" value="1"/>
</dbReference>
<feature type="domain" description="LYC1 C-terminal" evidence="1">
    <location>
        <begin position="222"/>
        <end position="440"/>
    </location>
</feature>
<dbReference type="PhylomeDB" id="B8MBN9"/>
<reference evidence="3" key="1">
    <citation type="journal article" date="2015" name="Genome Announc.">
        <title>Genome sequence of the AIDS-associated pathogen Penicillium marneffei (ATCC18224) and its near taxonomic relative Talaromyces stipitatus (ATCC10500).</title>
        <authorList>
            <person name="Nierman W.C."/>
            <person name="Fedorova-Abrams N.D."/>
            <person name="Andrianopoulos A."/>
        </authorList>
    </citation>
    <scope>NUCLEOTIDE SEQUENCE [LARGE SCALE GENOMIC DNA]</scope>
    <source>
        <strain evidence="3">ATCC 10500 / CBS 375.48 / QM 6759 / NRRL 1006</strain>
    </source>
</reference>
<gene>
    <name evidence="2" type="ORF">TSTA_119360</name>
</gene>
<dbReference type="Pfam" id="PF22998">
    <property type="entry name" value="GNAT_LYC1-like"/>
    <property type="match status" value="1"/>
</dbReference>
<dbReference type="RefSeq" id="XP_002482164.1">
    <property type="nucleotide sequence ID" value="XM_002482119.1"/>
</dbReference>
<keyword evidence="3" id="KW-1185">Reference proteome</keyword>
<dbReference type="InterPro" id="IPR016181">
    <property type="entry name" value="Acyl_CoA_acyltransferase"/>
</dbReference>
<dbReference type="HOGENOM" id="CLU_038171_1_0_1"/>
<name>B8MBN9_TALSN</name>